<dbReference type="InterPro" id="IPR000477">
    <property type="entry name" value="RT_dom"/>
</dbReference>
<protein>
    <submittedName>
        <fullName evidence="2">RNA-directed DNA polymerase, eukaryota</fullName>
    </submittedName>
</protein>
<dbReference type="EMBL" id="BKCJ010000630">
    <property type="protein sequence ID" value="GEU34899.1"/>
    <property type="molecule type" value="Genomic_DNA"/>
</dbReference>
<dbReference type="AlphaFoldDB" id="A0A6L2JDN3"/>
<dbReference type="PANTHER" id="PTHR31635">
    <property type="entry name" value="REVERSE TRANSCRIPTASE DOMAIN-CONTAINING PROTEIN-RELATED"/>
    <property type="match status" value="1"/>
</dbReference>
<keyword evidence="2" id="KW-0548">Nucleotidyltransferase</keyword>
<proteinExistence type="predicted"/>
<dbReference type="InterPro" id="IPR043502">
    <property type="entry name" value="DNA/RNA_pol_sf"/>
</dbReference>
<dbReference type="Pfam" id="PF00078">
    <property type="entry name" value="RVT_1"/>
    <property type="match status" value="1"/>
</dbReference>
<evidence type="ECO:0000259" key="1">
    <source>
        <dbReference type="Pfam" id="PF00078"/>
    </source>
</evidence>
<evidence type="ECO:0000313" key="2">
    <source>
        <dbReference type="EMBL" id="GEU34899.1"/>
    </source>
</evidence>
<gene>
    <name evidence="2" type="ORF">Tci_006877</name>
</gene>
<feature type="domain" description="Reverse transcriptase" evidence="1">
    <location>
        <begin position="146"/>
        <end position="271"/>
    </location>
</feature>
<comment type="caution">
    <text evidence="2">The sequence shown here is derived from an EMBL/GenBank/DDBJ whole genome shotgun (WGS) entry which is preliminary data.</text>
</comment>
<accession>A0A6L2JDN3</accession>
<keyword evidence="2" id="KW-0808">Transferase</keyword>
<keyword evidence="2" id="KW-0695">RNA-directed DNA polymerase</keyword>
<dbReference type="GO" id="GO:0003964">
    <property type="term" value="F:RNA-directed DNA polymerase activity"/>
    <property type="evidence" value="ECO:0007669"/>
    <property type="project" value="UniProtKB-KW"/>
</dbReference>
<dbReference type="SUPFAM" id="SSF56672">
    <property type="entry name" value="DNA/RNA polymerases"/>
    <property type="match status" value="1"/>
</dbReference>
<dbReference type="PANTHER" id="PTHR31635:SF196">
    <property type="entry name" value="REVERSE TRANSCRIPTASE DOMAIN-CONTAINING PROTEIN-RELATED"/>
    <property type="match status" value="1"/>
</dbReference>
<sequence length="285" mass="33062">MRLFVQARAAKEDLRKQYVKCKDISSQRHALIDKFLENEGWKDYENLESKIDSNIATLEDQETHIKLLHDTDKIDSFEALDLQQKSRIKLDIEGDKNFKFLMVSSIKDVELILFMASCLMARGLLSHFIRQILDGPLMLSEMIDWFKKQKKMLIFKVDFEKAFDSVSWKYLDHMLHVIGFGLTWRSWIRSCLESSWTSILVNGSPTSEFSVKCGLWQGDPLSPFLFIIFIEGLHMALMEASHFGLIRGIKIGSSDITLSHIFYTYDVVITTEWSSLDMDNSIRVL</sequence>
<reference evidence="2" key="1">
    <citation type="journal article" date="2019" name="Sci. Rep.">
        <title>Draft genome of Tanacetum cinerariifolium, the natural source of mosquito coil.</title>
        <authorList>
            <person name="Yamashiro T."/>
            <person name="Shiraishi A."/>
            <person name="Satake H."/>
            <person name="Nakayama K."/>
        </authorList>
    </citation>
    <scope>NUCLEOTIDE SEQUENCE</scope>
</reference>
<name>A0A6L2JDN3_TANCI</name>
<organism evidence="2">
    <name type="scientific">Tanacetum cinerariifolium</name>
    <name type="common">Dalmatian daisy</name>
    <name type="synonym">Chrysanthemum cinerariifolium</name>
    <dbReference type="NCBI Taxonomy" id="118510"/>
    <lineage>
        <taxon>Eukaryota</taxon>
        <taxon>Viridiplantae</taxon>
        <taxon>Streptophyta</taxon>
        <taxon>Embryophyta</taxon>
        <taxon>Tracheophyta</taxon>
        <taxon>Spermatophyta</taxon>
        <taxon>Magnoliopsida</taxon>
        <taxon>eudicotyledons</taxon>
        <taxon>Gunneridae</taxon>
        <taxon>Pentapetalae</taxon>
        <taxon>asterids</taxon>
        <taxon>campanulids</taxon>
        <taxon>Asterales</taxon>
        <taxon>Asteraceae</taxon>
        <taxon>Asteroideae</taxon>
        <taxon>Anthemideae</taxon>
        <taxon>Anthemidinae</taxon>
        <taxon>Tanacetum</taxon>
    </lineage>
</organism>